<dbReference type="OrthoDB" id="165130at2759"/>
<feature type="chain" id="PRO_5033377422" description="Temptin Cys/Cys disulfide domain-containing protein" evidence="1">
    <location>
        <begin position="21"/>
        <end position="182"/>
    </location>
</feature>
<dbReference type="EMBL" id="MBAD02001591">
    <property type="protein sequence ID" value="RLN53328.1"/>
    <property type="molecule type" value="Genomic_DNA"/>
</dbReference>
<dbReference type="Pfam" id="PF24784">
    <property type="entry name" value="Temptin_C"/>
    <property type="match status" value="1"/>
</dbReference>
<dbReference type="InterPro" id="IPR055313">
    <property type="entry name" value="Temptin-like"/>
</dbReference>
<evidence type="ECO:0000256" key="1">
    <source>
        <dbReference type="SAM" id="SignalP"/>
    </source>
</evidence>
<accession>A0A3F2RS92</accession>
<gene>
    <name evidence="3" type="ORF">BBJ29_000463</name>
    <name evidence="4" type="ORF">BBP00_00004220</name>
</gene>
<dbReference type="PANTHER" id="PTHR34737">
    <property type="entry name" value="EF-HAND DOMAIN-CONTAINING PROTEIN"/>
    <property type="match status" value="1"/>
</dbReference>
<protein>
    <recommendedName>
        <fullName evidence="2">Temptin Cys/Cys disulfide domain-containing protein</fullName>
    </recommendedName>
</protein>
<evidence type="ECO:0000313" key="6">
    <source>
        <dbReference type="Proteomes" id="UP000284657"/>
    </source>
</evidence>
<name>A0A3F2RS92_9STRA</name>
<evidence type="ECO:0000259" key="2">
    <source>
        <dbReference type="Pfam" id="PF24784"/>
    </source>
</evidence>
<evidence type="ECO:0000313" key="3">
    <source>
        <dbReference type="EMBL" id="RLN53328.1"/>
    </source>
</evidence>
<feature type="domain" description="Temptin Cys/Cys disulfide" evidence="2">
    <location>
        <begin position="18"/>
        <end position="91"/>
    </location>
</feature>
<dbReference type="EMBL" id="MBDO02000099">
    <property type="protein sequence ID" value="RLN63298.1"/>
    <property type="molecule type" value="Genomic_DNA"/>
</dbReference>
<feature type="signal peptide" evidence="1">
    <location>
        <begin position="1"/>
        <end position="20"/>
    </location>
</feature>
<dbReference type="AlphaFoldDB" id="A0A3F2RS92"/>
<keyword evidence="1" id="KW-0732">Signal</keyword>
<proteinExistence type="predicted"/>
<evidence type="ECO:0000313" key="4">
    <source>
        <dbReference type="EMBL" id="RLN63298.1"/>
    </source>
</evidence>
<dbReference type="Proteomes" id="UP000277300">
    <property type="component" value="Unassembled WGS sequence"/>
</dbReference>
<sequence>MIPTVQIAVVAAVMAQTVSAYSSYMALIPNGDSIGKTLGHTDTGYTDFGQLFSDDGTKWATVCTKTWPGGSVTCGEALGDPCCTWTKGDPDFALTEPNTDGTKCASGGSTAASGAATSTAASTASSAATTTSTASSGTTDASQETAASNTTTSAIGDSSEYCDCGNVTAVSIELPALFGVCF</sequence>
<reference evidence="5 6" key="1">
    <citation type="submission" date="2018-07" db="EMBL/GenBank/DDBJ databases">
        <title>Genome sequencing of oomycete isolates from Chile give support for New Zealand origin for Phytophthora kernoviae and make available the first Nothophytophthora sp. genome.</title>
        <authorList>
            <person name="Studholme D.J."/>
            <person name="Sanfuentes E."/>
            <person name="Panda P."/>
            <person name="Hill R."/>
            <person name="Sambles C."/>
            <person name="Grant M."/>
            <person name="Williams N.M."/>
            <person name="Mcdougal R.L."/>
        </authorList>
    </citation>
    <scope>NUCLEOTIDE SEQUENCE [LARGE SCALE GENOMIC DNA]</scope>
    <source>
        <strain evidence="4">Chile6</strain>
        <strain evidence="3">Chile7</strain>
    </source>
</reference>
<dbReference type="Proteomes" id="UP000284657">
    <property type="component" value="Unassembled WGS sequence"/>
</dbReference>
<evidence type="ECO:0000313" key="5">
    <source>
        <dbReference type="Proteomes" id="UP000277300"/>
    </source>
</evidence>
<comment type="caution">
    <text evidence="4">The sequence shown here is derived from an EMBL/GenBank/DDBJ whole genome shotgun (WGS) entry which is preliminary data.</text>
</comment>
<dbReference type="PANTHER" id="PTHR34737:SF2">
    <property type="entry name" value="EF-HAND DOMAIN-CONTAINING PROTEIN"/>
    <property type="match status" value="1"/>
</dbReference>
<dbReference type="InterPro" id="IPR057626">
    <property type="entry name" value="S-S_Temptin"/>
</dbReference>
<organism evidence="4 5">
    <name type="scientific">Phytophthora kernoviae</name>
    <dbReference type="NCBI Taxonomy" id="325452"/>
    <lineage>
        <taxon>Eukaryota</taxon>
        <taxon>Sar</taxon>
        <taxon>Stramenopiles</taxon>
        <taxon>Oomycota</taxon>
        <taxon>Peronosporomycetes</taxon>
        <taxon>Peronosporales</taxon>
        <taxon>Peronosporaceae</taxon>
        <taxon>Phytophthora</taxon>
    </lineage>
</organism>